<feature type="transmembrane region" description="Helical" evidence="8">
    <location>
        <begin position="184"/>
        <end position="204"/>
    </location>
</feature>
<dbReference type="GO" id="GO:0006865">
    <property type="term" value="P:amino acid transport"/>
    <property type="evidence" value="ECO:0007669"/>
    <property type="project" value="UniProtKB-KW"/>
</dbReference>
<evidence type="ECO:0000256" key="3">
    <source>
        <dbReference type="ARBA" id="ARBA00022475"/>
    </source>
</evidence>
<reference evidence="10 11" key="1">
    <citation type="journal article" date="2014" name="BMC Genomics">
        <title>Comparison of environmental and isolate Sulfobacillus genomes reveals diverse carbon, sulfur, nitrogen, and hydrogen metabolisms.</title>
        <authorList>
            <person name="Justice N.B."/>
            <person name="Norman A."/>
            <person name="Brown C.T."/>
            <person name="Singh A."/>
            <person name="Thomas B.C."/>
            <person name="Banfield J.F."/>
        </authorList>
    </citation>
    <scope>NUCLEOTIDE SEQUENCE [LARGE SCALE GENOMIC DNA]</scope>
    <source>
        <strain evidence="10">AMDSBA1</strain>
    </source>
</reference>
<dbReference type="PROSITE" id="PS50928">
    <property type="entry name" value="ABC_TM1"/>
    <property type="match status" value="1"/>
</dbReference>
<gene>
    <name evidence="10" type="ORF">C7B43_21440</name>
</gene>
<dbReference type="SUPFAM" id="SSF161098">
    <property type="entry name" value="MetI-like"/>
    <property type="match status" value="1"/>
</dbReference>
<name>A0A2T2WG07_9FIRM</name>
<protein>
    <recommendedName>
        <fullName evidence="9">ABC transmembrane type-1 domain-containing protein</fullName>
    </recommendedName>
</protein>
<keyword evidence="4 8" id="KW-0812">Transmembrane</keyword>
<dbReference type="Gene3D" id="1.10.3720.10">
    <property type="entry name" value="MetI-like"/>
    <property type="match status" value="1"/>
</dbReference>
<dbReference type="InterPro" id="IPR043429">
    <property type="entry name" value="ArtM/GltK/GlnP/TcyL/YhdX-like"/>
</dbReference>
<dbReference type="PANTHER" id="PTHR30614">
    <property type="entry name" value="MEMBRANE COMPONENT OF AMINO ACID ABC TRANSPORTER"/>
    <property type="match status" value="1"/>
</dbReference>
<keyword evidence="3" id="KW-1003">Cell membrane</keyword>
<dbReference type="Proteomes" id="UP000242699">
    <property type="component" value="Unassembled WGS sequence"/>
</dbReference>
<dbReference type="EMBL" id="PXYT01000142">
    <property type="protein sequence ID" value="PSR21166.1"/>
    <property type="molecule type" value="Genomic_DNA"/>
</dbReference>
<organism evidence="10 11">
    <name type="scientific">Sulfobacillus benefaciens</name>
    <dbReference type="NCBI Taxonomy" id="453960"/>
    <lineage>
        <taxon>Bacteria</taxon>
        <taxon>Bacillati</taxon>
        <taxon>Bacillota</taxon>
        <taxon>Clostridia</taxon>
        <taxon>Eubacteriales</taxon>
        <taxon>Clostridiales Family XVII. Incertae Sedis</taxon>
        <taxon>Sulfobacillus</taxon>
    </lineage>
</organism>
<dbReference type="InterPro" id="IPR000515">
    <property type="entry name" value="MetI-like"/>
</dbReference>
<dbReference type="Pfam" id="PF00528">
    <property type="entry name" value="BPD_transp_1"/>
    <property type="match status" value="1"/>
</dbReference>
<proteinExistence type="inferred from homology"/>
<evidence type="ECO:0000313" key="11">
    <source>
        <dbReference type="Proteomes" id="UP000242699"/>
    </source>
</evidence>
<evidence type="ECO:0000256" key="7">
    <source>
        <dbReference type="ARBA" id="ARBA00023136"/>
    </source>
</evidence>
<feature type="transmembrane region" description="Helical" evidence="8">
    <location>
        <begin position="81"/>
        <end position="100"/>
    </location>
</feature>
<evidence type="ECO:0000256" key="8">
    <source>
        <dbReference type="RuleBase" id="RU363032"/>
    </source>
</evidence>
<feature type="transmembrane region" description="Helical" evidence="8">
    <location>
        <begin position="54"/>
        <end position="74"/>
    </location>
</feature>
<dbReference type="AlphaFoldDB" id="A0A2T2WG07"/>
<dbReference type="InterPro" id="IPR035906">
    <property type="entry name" value="MetI-like_sf"/>
</dbReference>
<evidence type="ECO:0000256" key="1">
    <source>
        <dbReference type="ARBA" id="ARBA00004651"/>
    </source>
</evidence>
<evidence type="ECO:0000259" key="9">
    <source>
        <dbReference type="PROSITE" id="PS50928"/>
    </source>
</evidence>
<evidence type="ECO:0000313" key="10">
    <source>
        <dbReference type="EMBL" id="PSR21166.1"/>
    </source>
</evidence>
<feature type="transmembrane region" description="Helical" evidence="8">
    <location>
        <begin position="21"/>
        <end position="42"/>
    </location>
</feature>
<comment type="similarity">
    <text evidence="8">Belongs to the binding-protein-dependent transport system permease family.</text>
</comment>
<keyword evidence="2 8" id="KW-0813">Transport</keyword>
<accession>A0A2T2WG07</accession>
<feature type="non-terminal residue" evidence="10">
    <location>
        <position position="213"/>
    </location>
</feature>
<comment type="caution">
    <text evidence="10">The sequence shown here is derived from an EMBL/GenBank/DDBJ whole genome shotgun (WGS) entry which is preliminary data.</text>
</comment>
<feature type="transmembrane region" description="Helical" evidence="8">
    <location>
        <begin position="133"/>
        <end position="151"/>
    </location>
</feature>
<dbReference type="GO" id="GO:0022857">
    <property type="term" value="F:transmembrane transporter activity"/>
    <property type="evidence" value="ECO:0007669"/>
    <property type="project" value="InterPro"/>
</dbReference>
<evidence type="ECO:0000256" key="4">
    <source>
        <dbReference type="ARBA" id="ARBA00022692"/>
    </source>
</evidence>
<keyword evidence="5" id="KW-0029">Amino-acid transport</keyword>
<comment type="subcellular location">
    <subcellularLocation>
        <location evidence="1 8">Cell membrane</location>
        <topology evidence="1 8">Multi-pass membrane protein</topology>
    </subcellularLocation>
</comment>
<dbReference type="PANTHER" id="PTHR30614:SF0">
    <property type="entry name" value="L-CYSTINE TRANSPORT SYSTEM PERMEASE PROTEIN TCYL"/>
    <property type="match status" value="1"/>
</dbReference>
<feature type="domain" description="ABC transmembrane type-1" evidence="9">
    <location>
        <begin position="15"/>
        <end position="203"/>
    </location>
</feature>
<evidence type="ECO:0000256" key="2">
    <source>
        <dbReference type="ARBA" id="ARBA00022448"/>
    </source>
</evidence>
<evidence type="ECO:0000256" key="6">
    <source>
        <dbReference type="ARBA" id="ARBA00022989"/>
    </source>
</evidence>
<keyword evidence="7 8" id="KW-0472">Membrane</keyword>
<feature type="transmembrane region" description="Helical" evidence="8">
    <location>
        <begin position="158"/>
        <end position="178"/>
    </location>
</feature>
<dbReference type="InterPro" id="IPR010065">
    <property type="entry name" value="AA_ABC_transptr_permease_3TM"/>
</dbReference>
<dbReference type="GO" id="GO:0043190">
    <property type="term" value="C:ATP-binding cassette (ABC) transporter complex"/>
    <property type="evidence" value="ECO:0007669"/>
    <property type="project" value="InterPro"/>
</dbReference>
<keyword evidence="6 8" id="KW-1133">Transmembrane helix</keyword>
<dbReference type="NCBIfam" id="TIGR01726">
    <property type="entry name" value="HEQRo_perm_3TM"/>
    <property type="match status" value="1"/>
</dbReference>
<evidence type="ECO:0000256" key="5">
    <source>
        <dbReference type="ARBA" id="ARBA00022970"/>
    </source>
</evidence>
<sequence>MRIMAEYVGPLLHGAGVTLQLLLVGGGVALVLGLALALLRWYGPWPVRGVITGYIELMRGLPPILQLFIIYFGLEQVGIYFSAYGAALWWLLLLGGGYAAEVFRGGLESVAPGQKEAAAALGMSSGTILRQVILPQAVGAMLAPLTNFVVVQLKNTTLVYFIGVADIMYQARLGVGATSQPAPLYGLAALFYIVMTLGLTRLGAMLERRVQAY</sequence>
<dbReference type="CDD" id="cd06261">
    <property type="entry name" value="TM_PBP2"/>
    <property type="match status" value="1"/>
</dbReference>